<comment type="caution">
    <text evidence="2">The sequence shown here is derived from an EMBL/GenBank/DDBJ whole genome shotgun (WGS) entry which is preliminary data.</text>
</comment>
<keyword evidence="1" id="KW-1133">Transmembrane helix</keyword>
<dbReference type="PANTHER" id="PTHR30354">
    <property type="entry name" value="GNT FAMILY GLUCONATE TRANSPORTER"/>
    <property type="match status" value="1"/>
</dbReference>
<keyword evidence="1" id="KW-0812">Transmembrane</keyword>
<name>A0A645E5H4_9ZZZZ</name>
<feature type="transmembrane region" description="Helical" evidence="1">
    <location>
        <begin position="120"/>
        <end position="138"/>
    </location>
</feature>
<evidence type="ECO:0000313" key="2">
    <source>
        <dbReference type="EMBL" id="MPM96789.1"/>
    </source>
</evidence>
<proteinExistence type="predicted"/>
<dbReference type="InterPro" id="IPR003474">
    <property type="entry name" value="Glcn_transporter"/>
</dbReference>
<dbReference type="EMBL" id="VSSQ01043131">
    <property type="protein sequence ID" value="MPM96789.1"/>
    <property type="molecule type" value="Genomic_DNA"/>
</dbReference>
<sequence>MGLVGDPIVAVAVGLLIAIYGLAGKIDRKKVVAMLDDSIKQAGVIVFVTGAGGALGQVLKASGAGNAIADLLVKASIPGILLPFVMAYLLRIVSGSATVGMLTAGSITAPILLSMASVNPYMAGLACCIGSIGITNLHDSYFWVVNRTTGLTDVKEMFQNWFGCVLVLSTVGFFVLLLMNWIF</sequence>
<reference evidence="2" key="1">
    <citation type="submission" date="2019-08" db="EMBL/GenBank/DDBJ databases">
        <authorList>
            <person name="Kucharzyk K."/>
            <person name="Murdoch R.W."/>
            <person name="Higgins S."/>
            <person name="Loffler F."/>
        </authorList>
    </citation>
    <scope>NUCLEOTIDE SEQUENCE</scope>
</reference>
<dbReference type="GO" id="GO:0015128">
    <property type="term" value="F:gluconate transmembrane transporter activity"/>
    <property type="evidence" value="ECO:0007669"/>
    <property type="project" value="InterPro"/>
</dbReference>
<dbReference type="GO" id="GO:0005886">
    <property type="term" value="C:plasma membrane"/>
    <property type="evidence" value="ECO:0007669"/>
    <property type="project" value="TreeGrafter"/>
</dbReference>
<gene>
    <name evidence="2" type="primary">gntU_3</name>
    <name evidence="2" type="ORF">SDC9_143954</name>
</gene>
<dbReference type="PANTHER" id="PTHR30354:SF11">
    <property type="entry name" value="PERMEASE"/>
    <property type="match status" value="1"/>
</dbReference>
<feature type="transmembrane region" description="Helical" evidence="1">
    <location>
        <begin position="158"/>
        <end position="182"/>
    </location>
</feature>
<feature type="transmembrane region" description="Helical" evidence="1">
    <location>
        <begin position="39"/>
        <end position="59"/>
    </location>
</feature>
<organism evidence="2">
    <name type="scientific">bioreactor metagenome</name>
    <dbReference type="NCBI Taxonomy" id="1076179"/>
    <lineage>
        <taxon>unclassified sequences</taxon>
        <taxon>metagenomes</taxon>
        <taxon>ecological metagenomes</taxon>
    </lineage>
</organism>
<protein>
    <submittedName>
        <fullName evidence="2">Low-affinity gluconate transporter</fullName>
    </submittedName>
</protein>
<evidence type="ECO:0000256" key="1">
    <source>
        <dbReference type="SAM" id="Phobius"/>
    </source>
</evidence>
<accession>A0A645E5H4</accession>
<dbReference type="AlphaFoldDB" id="A0A645E5H4"/>
<dbReference type="Pfam" id="PF02447">
    <property type="entry name" value="GntP_permease"/>
    <property type="match status" value="1"/>
</dbReference>
<keyword evidence="1" id="KW-0472">Membrane</keyword>